<feature type="chain" id="PRO_5047260377" evidence="1">
    <location>
        <begin position="23"/>
        <end position="252"/>
    </location>
</feature>
<protein>
    <submittedName>
        <fullName evidence="2">Uncharacterized protein</fullName>
    </submittedName>
</protein>
<sequence length="252" mass="26100">MNKKVVAVVVVPGVFLMCSCRATQEAPWADDVPPEDIKKMNLQAIVDHAVRRYGGAAGIAYSDGSASFGAGDMEPRPAWGTMQVPRAVAAGQRGVPVRQEFVWSAEGDEHLGGVTPEEVVDVLVQGSAGASFNPDVSHTEWTPTGQAIFAAHLPCLAHAGQVVDLMAQGGSSHGHGLDLLPHARVAEGAGLDEAGTYRIRQFGLVAGPRGDVALALTAAPESGGEHDAFGMASALAEGVRDQLGSFPTATCR</sequence>
<dbReference type="PROSITE" id="PS51257">
    <property type="entry name" value="PROKAR_LIPOPROTEIN"/>
    <property type="match status" value="1"/>
</dbReference>
<dbReference type="Proteomes" id="UP001359781">
    <property type="component" value="Unassembled WGS sequence"/>
</dbReference>
<feature type="signal peptide" evidence="1">
    <location>
        <begin position="1"/>
        <end position="22"/>
    </location>
</feature>
<organism evidence="2 3">
    <name type="scientific">Corynebacterium mastitidis</name>
    <dbReference type="NCBI Taxonomy" id="161890"/>
    <lineage>
        <taxon>Bacteria</taxon>
        <taxon>Bacillati</taxon>
        <taxon>Actinomycetota</taxon>
        <taxon>Actinomycetes</taxon>
        <taxon>Mycobacteriales</taxon>
        <taxon>Corynebacteriaceae</taxon>
        <taxon>Corynebacterium</taxon>
    </lineage>
</organism>
<name>A0ABU8NYD0_9CORY</name>
<keyword evidence="1" id="KW-0732">Signal</keyword>
<keyword evidence="3" id="KW-1185">Reference proteome</keyword>
<evidence type="ECO:0000313" key="3">
    <source>
        <dbReference type="Proteomes" id="UP001359781"/>
    </source>
</evidence>
<comment type="caution">
    <text evidence="2">The sequence shown here is derived from an EMBL/GenBank/DDBJ whole genome shotgun (WGS) entry which is preliminary data.</text>
</comment>
<reference evidence="2 3" key="1">
    <citation type="submission" date="2024-02" db="EMBL/GenBank/DDBJ databases">
        <title>Whole genome sequencing and characterization of Corynebacterium isolated from the ocular surface of dry eye disease sufferers.</title>
        <authorList>
            <person name="Naqvi M."/>
        </authorList>
    </citation>
    <scope>NUCLEOTIDE SEQUENCE [LARGE SCALE GENOMIC DNA]</scope>
    <source>
        <strain evidence="2 3">PCRF</strain>
    </source>
</reference>
<gene>
    <name evidence="2" type="ORF">V5S96_02645</name>
</gene>
<proteinExistence type="predicted"/>
<evidence type="ECO:0000256" key="1">
    <source>
        <dbReference type="SAM" id="SignalP"/>
    </source>
</evidence>
<dbReference type="EMBL" id="JBAHVJ010000003">
    <property type="protein sequence ID" value="MEJ4099261.1"/>
    <property type="molecule type" value="Genomic_DNA"/>
</dbReference>
<evidence type="ECO:0000313" key="2">
    <source>
        <dbReference type="EMBL" id="MEJ4099261.1"/>
    </source>
</evidence>
<dbReference type="RefSeq" id="WP_337889142.1">
    <property type="nucleotide sequence ID" value="NZ_JBAHVI010000001.1"/>
</dbReference>
<accession>A0ABU8NYD0</accession>